<evidence type="ECO:0000313" key="2">
    <source>
        <dbReference type="EMBL" id="GBP91204.1"/>
    </source>
</evidence>
<proteinExistence type="predicted"/>
<feature type="region of interest" description="Disordered" evidence="1">
    <location>
        <begin position="60"/>
        <end position="80"/>
    </location>
</feature>
<gene>
    <name evidence="2" type="ORF">EVAR_68767_1</name>
</gene>
<name>A0A4C1ZVS2_EUMVA</name>
<evidence type="ECO:0000313" key="3">
    <source>
        <dbReference type="Proteomes" id="UP000299102"/>
    </source>
</evidence>
<keyword evidence="3" id="KW-1185">Reference proteome</keyword>
<comment type="caution">
    <text evidence="2">The sequence shown here is derived from an EMBL/GenBank/DDBJ whole genome shotgun (WGS) entry which is preliminary data.</text>
</comment>
<evidence type="ECO:0000256" key="1">
    <source>
        <dbReference type="SAM" id="MobiDB-lite"/>
    </source>
</evidence>
<dbReference type="EMBL" id="BGZK01002151">
    <property type="protein sequence ID" value="GBP91204.1"/>
    <property type="molecule type" value="Genomic_DNA"/>
</dbReference>
<reference evidence="2 3" key="1">
    <citation type="journal article" date="2019" name="Commun. Biol.">
        <title>The bagworm genome reveals a unique fibroin gene that provides high tensile strength.</title>
        <authorList>
            <person name="Kono N."/>
            <person name="Nakamura H."/>
            <person name="Ohtoshi R."/>
            <person name="Tomita M."/>
            <person name="Numata K."/>
            <person name="Arakawa K."/>
        </authorList>
    </citation>
    <scope>NUCLEOTIDE SEQUENCE [LARGE SCALE GENOMIC DNA]</scope>
</reference>
<sequence length="200" mass="23321">MVNTYRCPEVTSPNLYPKKRKLSLSEIGQQPTVTVRKIPWVPYRQMPHMNESVRSSLVATPLRRGKREKTPTSPLPSPVVAKNERTYSNSILVSGAKKRLRESLGEELSVSRLKTLERRTKRLIVHAPRLYLVYWPVQKVLKRPRADIAAKLKLLKQAPPTQMPRAHELVLIFLFHYNSTRKRWLRTQRRCIKPLSNQAR</sequence>
<protein>
    <submittedName>
        <fullName evidence="2">Uncharacterized protein</fullName>
    </submittedName>
</protein>
<dbReference type="AlphaFoldDB" id="A0A4C1ZVS2"/>
<organism evidence="2 3">
    <name type="scientific">Eumeta variegata</name>
    <name type="common">Bagworm moth</name>
    <name type="synonym">Eumeta japonica</name>
    <dbReference type="NCBI Taxonomy" id="151549"/>
    <lineage>
        <taxon>Eukaryota</taxon>
        <taxon>Metazoa</taxon>
        <taxon>Ecdysozoa</taxon>
        <taxon>Arthropoda</taxon>
        <taxon>Hexapoda</taxon>
        <taxon>Insecta</taxon>
        <taxon>Pterygota</taxon>
        <taxon>Neoptera</taxon>
        <taxon>Endopterygota</taxon>
        <taxon>Lepidoptera</taxon>
        <taxon>Glossata</taxon>
        <taxon>Ditrysia</taxon>
        <taxon>Tineoidea</taxon>
        <taxon>Psychidae</taxon>
        <taxon>Oiketicinae</taxon>
        <taxon>Eumeta</taxon>
    </lineage>
</organism>
<accession>A0A4C1ZVS2</accession>
<dbReference type="Proteomes" id="UP000299102">
    <property type="component" value="Unassembled WGS sequence"/>
</dbReference>